<dbReference type="InterPro" id="IPR006186">
    <property type="entry name" value="Ser/Thr-sp_prot-phosphatase"/>
</dbReference>
<evidence type="ECO:0000256" key="4">
    <source>
        <dbReference type="ARBA" id="ARBA00011112"/>
    </source>
</evidence>
<comment type="catalytic activity">
    <reaction evidence="12 13">
        <text>O-phospho-L-threonyl-[protein] + H2O = L-threonyl-[protein] + phosphate</text>
        <dbReference type="Rhea" id="RHEA:47004"/>
        <dbReference type="Rhea" id="RHEA-COMP:11060"/>
        <dbReference type="Rhea" id="RHEA-COMP:11605"/>
        <dbReference type="ChEBI" id="CHEBI:15377"/>
        <dbReference type="ChEBI" id="CHEBI:30013"/>
        <dbReference type="ChEBI" id="CHEBI:43474"/>
        <dbReference type="ChEBI" id="CHEBI:61977"/>
        <dbReference type="EC" id="3.1.3.16"/>
    </reaction>
</comment>
<evidence type="ECO:0000256" key="3">
    <source>
        <dbReference type="ARBA" id="ARBA00009905"/>
    </source>
</evidence>
<dbReference type="PRINTS" id="PR00114">
    <property type="entry name" value="STPHPHTASE"/>
</dbReference>
<dbReference type="PANTHER" id="PTHR45673">
    <property type="entry name" value="SERINE/THREONINE-PROTEIN PHOSPHATASE 2B CATALYTIC SUBUNIT 1-RELATED"/>
    <property type="match status" value="1"/>
</dbReference>
<protein>
    <recommendedName>
        <fullName evidence="13">Serine/threonine-protein phosphatase</fullName>
        <ecNumber evidence="13">3.1.3.16</ecNumber>
    </recommendedName>
</protein>
<evidence type="ECO:0000256" key="9">
    <source>
        <dbReference type="ARBA" id="ARBA00022912"/>
    </source>
</evidence>
<dbReference type="CDD" id="cd07416">
    <property type="entry name" value="MPP_PP2B"/>
    <property type="match status" value="1"/>
</dbReference>
<feature type="domain" description="Serine/threonine specific protein phosphatases" evidence="15">
    <location>
        <begin position="169"/>
        <end position="174"/>
    </location>
</feature>
<evidence type="ECO:0000256" key="10">
    <source>
        <dbReference type="ARBA" id="ARBA00023004"/>
    </source>
</evidence>
<dbReference type="InterPro" id="IPR041751">
    <property type="entry name" value="MPP_PP2B"/>
</dbReference>
<evidence type="ECO:0000256" key="14">
    <source>
        <dbReference type="SAM" id="MobiDB-lite"/>
    </source>
</evidence>
<comment type="similarity">
    <text evidence="3">Belongs to the PPP phosphatase family. PP-2B subfamily.</text>
</comment>
<dbReference type="SUPFAM" id="SSF56300">
    <property type="entry name" value="Metallo-dependent phosphatases"/>
    <property type="match status" value="1"/>
</dbReference>
<accession>A0ABR3JUW8</accession>
<reference evidence="17" key="1">
    <citation type="submission" date="2024-06" db="EMBL/GenBank/DDBJ databases">
        <title>Multi-omics analyses provide insights into the biosynthesis of the anticancer antibiotic pleurotin in Hohenbuehelia grisea.</title>
        <authorList>
            <person name="Weaver J.A."/>
            <person name="Alberti F."/>
        </authorList>
    </citation>
    <scope>NUCLEOTIDE SEQUENCE [LARGE SCALE GENOMIC DNA]</scope>
    <source>
        <strain evidence="17">T-177</strain>
    </source>
</reference>
<comment type="catalytic activity">
    <reaction evidence="11">
        <text>O-phospho-L-seryl-[protein] + H2O = L-seryl-[protein] + phosphate</text>
        <dbReference type="Rhea" id="RHEA:20629"/>
        <dbReference type="Rhea" id="RHEA-COMP:9863"/>
        <dbReference type="Rhea" id="RHEA-COMP:11604"/>
        <dbReference type="ChEBI" id="CHEBI:15377"/>
        <dbReference type="ChEBI" id="CHEBI:29999"/>
        <dbReference type="ChEBI" id="CHEBI:43474"/>
        <dbReference type="ChEBI" id="CHEBI:83421"/>
        <dbReference type="EC" id="3.1.3.16"/>
    </reaction>
</comment>
<evidence type="ECO:0000256" key="11">
    <source>
        <dbReference type="ARBA" id="ARBA00047761"/>
    </source>
</evidence>
<dbReference type="InterPro" id="IPR043360">
    <property type="entry name" value="PP2B"/>
</dbReference>
<dbReference type="PROSITE" id="PS00125">
    <property type="entry name" value="SER_THR_PHOSPHATASE"/>
    <property type="match status" value="1"/>
</dbReference>
<evidence type="ECO:0000256" key="8">
    <source>
        <dbReference type="ARBA" id="ARBA00022860"/>
    </source>
</evidence>
<organism evidence="16 17">
    <name type="scientific">Hohenbuehelia grisea</name>
    <dbReference type="NCBI Taxonomy" id="104357"/>
    <lineage>
        <taxon>Eukaryota</taxon>
        <taxon>Fungi</taxon>
        <taxon>Dikarya</taxon>
        <taxon>Basidiomycota</taxon>
        <taxon>Agaricomycotina</taxon>
        <taxon>Agaricomycetes</taxon>
        <taxon>Agaricomycetidae</taxon>
        <taxon>Agaricales</taxon>
        <taxon>Pleurotineae</taxon>
        <taxon>Pleurotaceae</taxon>
        <taxon>Hohenbuehelia</taxon>
    </lineage>
</organism>
<comment type="caution">
    <text evidence="16">The sequence shown here is derived from an EMBL/GenBank/DDBJ whole genome shotgun (WGS) entry which is preliminary data.</text>
</comment>
<dbReference type="EMBL" id="JASNQZ010000003">
    <property type="protein sequence ID" value="KAL0959361.1"/>
    <property type="molecule type" value="Genomic_DNA"/>
</dbReference>
<dbReference type="InterPro" id="IPR004843">
    <property type="entry name" value="Calcineurin-like_PHP"/>
</dbReference>
<evidence type="ECO:0000256" key="5">
    <source>
        <dbReference type="ARBA" id="ARBA00022723"/>
    </source>
</evidence>
<name>A0ABR3JUW8_9AGAR</name>
<evidence type="ECO:0000256" key="13">
    <source>
        <dbReference type="RuleBase" id="RU004273"/>
    </source>
</evidence>
<evidence type="ECO:0000256" key="1">
    <source>
        <dbReference type="ARBA" id="ARBA00001947"/>
    </source>
</evidence>
<feature type="compositionally biased region" description="Polar residues" evidence="14">
    <location>
        <begin position="1"/>
        <end position="15"/>
    </location>
</feature>
<keyword evidence="9" id="KW-0904">Protein phosphatase</keyword>
<keyword evidence="6 13" id="KW-0378">Hydrolase</keyword>
<dbReference type="SMART" id="SM00156">
    <property type="entry name" value="PP2Ac"/>
    <property type="match status" value="1"/>
</dbReference>
<feature type="region of interest" description="Disordered" evidence="14">
    <location>
        <begin position="506"/>
        <end position="530"/>
    </location>
</feature>
<gene>
    <name evidence="16" type="ORF">HGRIS_014615</name>
</gene>
<evidence type="ECO:0000256" key="7">
    <source>
        <dbReference type="ARBA" id="ARBA00022833"/>
    </source>
</evidence>
<evidence type="ECO:0000313" key="16">
    <source>
        <dbReference type="EMBL" id="KAL0959361.1"/>
    </source>
</evidence>
<comment type="cofactor">
    <cofactor evidence="1">
        <name>Zn(2+)</name>
        <dbReference type="ChEBI" id="CHEBI:29105"/>
    </cofactor>
</comment>
<evidence type="ECO:0000259" key="15">
    <source>
        <dbReference type="PROSITE" id="PS00125"/>
    </source>
</evidence>
<dbReference type="Gene3D" id="3.60.21.10">
    <property type="match status" value="1"/>
</dbReference>
<feature type="region of interest" description="Disordered" evidence="14">
    <location>
        <begin position="1"/>
        <end position="31"/>
    </location>
</feature>
<dbReference type="Pfam" id="PF00149">
    <property type="entry name" value="Metallophos"/>
    <property type="match status" value="1"/>
</dbReference>
<evidence type="ECO:0000256" key="12">
    <source>
        <dbReference type="ARBA" id="ARBA00048336"/>
    </source>
</evidence>
<dbReference type="EC" id="3.1.3.16" evidence="13"/>
<keyword evidence="8" id="KW-0112">Calmodulin-binding</keyword>
<keyword evidence="5" id="KW-0479">Metal-binding</keyword>
<keyword evidence="7" id="KW-0862">Zinc</keyword>
<feature type="region of interest" description="Disordered" evidence="14">
    <location>
        <begin position="542"/>
        <end position="579"/>
    </location>
</feature>
<keyword evidence="17" id="KW-1185">Reference proteome</keyword>
<keyword evidence="10" id="KW-0408">Iron</keyword>
<sequence length="579" mass="65398">MSTSFPKSSLYQINEQPDAPTRPEHHNLGNLSGRQITSVTQPISHFPTQDQFIVADDHGNPKVNFAFLKHHFFHEGRLTEDQALYILDQATTMMAKEPNLVDVKSPVTICGDIHGQYYDLMKLFEVGGSYTENTYLFLGDYVDRGCFGIECLLYLYALKLSFPDRFILLRGNHECRHLTEYFTFRRECLHKYTERVYDSCVRSFCALPIAALVDGRFFCVHGGISPELVTLDDISRVNRFVEPGSSGLLCDLLWSDPISNFGHEQENGVPPGTTYIHNVTRGCSYHFTYEAACQFLERNGLLGIIRGHEAQDAGYTMHRKTPTKKFPSVITIFSAPNYLDVYHNRAAVLKYANKNMTIRQYNSSSHPYWLPNFMDAFTWSLPFVGAKITEMLLAILRICSEEELADSDSEDEARAGLGMSQEEIDQRRQQIKSKILAVGRMQRVFQLLREESENATELLPTDDATGIASVSSRIGPDALGVQGQSIGRHIHSFDDARRSDLLNEKLPTKMPESPMSATFPPPSMRRGSGDDSITMEMLIKKTLEEESEDGGLVDRIASTIARERPPTGRPRALKRHETT</sequence>
<dbReference type="InterPro" id="IPR029052">
    <property type="entry name" value="Metallo-depent_PP-like"/>
</dbReference>
<dbReference type="Proteomes" id="UP001556367">
    <property type="component" value="Unassembled WGS sequence"/>
</dbReference>
<evidence type="ECO:0000313" key="17">
    <source>
        <dbReference type="Proteomes" id="UP001556367"/>
    </source>
</evidence>
<comment type="cofactor">
    <cofactor evidence="2">
        <name>Fe(3+)</name>
        <dbReference type="ChEBI" id="CHEBI:29034"/>
    </cofactor>
</comment>
<comment type="subunit">
    <text evidence="4">Composed of two components (A and B), the A component is the catalytic subunit and the B component confers calcium sensitivity.</text>
</comment>
<evidence type="ECO:0000256" key="6">
    <source>
        <dbReference type="ARBA" id="ARBA00022801"/>
    </source>
</evidence>
<proteinExistence type="inferred from homology"/>
<evidence type="ECO:0000256" key="2">
    <source>
        <dbReference type="ARBA" id="ARBA00001965"/>
    </source>
</evidence>